<sequence length="178" mass="19930">AEDYDDLYGIVSTARCSLKLSKYTEVTELLNRSHILDSVSEYWRLRSIAYCKRANFKESNGCINEALRLDPTNTLAGKQKKLLGRLVEESITKYRMHLYKSGKVKINSEMDNLKNSRSNENPVYNILSIDGGGIRAVLPALWLSEIEYRAHKPISHLFNMIAGTSTGGIIAAGLSALF</sequence>
<proteinExistence type="predicted"/>
<organism evidence="1 2">
    <name type="scientific">Acaulospora colombiana</name>
    <dbReference type="NCBI Taxonomy" id="27376"/>
    <lineage>
        <taxon>Eukaryota</taxon>
        <taxon>Fungi</taxon>
        <taxon>Fungi incertae sedis</taxon>
        <taxon>Mucoromycota</taxon>
        <taxon>Glomeromycotina</taxon>
        <taxon>Glomeromycetes</taxon>
        <taxon>Diversisporales</taxon>
        <taxon>Acaulosporaceae</taxon>
        <taxon>Acaulospora</taxon>
    </lineage>
</organism>
<keyword evidence="2" id="KW-1185">Reference proteome</keyword>
<comment type="caution">
    <text evidence="1">The sequence shown here is derived from an EMBL/GenBank/DDBJ whole genome shotgun (WGS) entry which is preliminary data.</text>
</comment>
<reference evidence="1" key="1">
    <citation type="submission" date="2021-06" db="EMBL/GenBank/DDBJ databases">
        <authorList>
            <person name="Kallberg Y."/>
            <person name="Tangrot J."/>
            <person name="Rosling A."/>
        </authorList>
    </citation>
    <scope>NUCLEOTIDE SEQUENCE</scope>
    <source>
        <strain evidence="1">CL356</strain>
    </source>
</reference>
<protein>
    <submittedName>
        <fullName evidence="1">16316_t:CDS:1</fullName>
    </submittedName>
</protein>
<gene>
    <name evidence="1" type="ORF">ACOLOM_LOCUS9914</name>
</gene>
<feature type="non-terminal residue" evidence="1">
    <location>
        <position position="1"/>
    </location>
</feature>
<dbReference type="EMBL" id="CAJVPT010030086">
    <property type="protein sequence ID" value="CAG8693101.1"/>
    <property type="molecule type" value="Genomic_DNA"/>
</dbReference>
<evidence type="ECO:0000313" key="1">
    <source>
        <dbReference type="EMBL" id="CAG8693101.1"/>
    </source>
</evidence>
<accession>A0ACA9P5E2</accession>
<dbReference type="Proteomes" id="UP000789525">
    <property type="component" value="Unassembled WGS sequence"/>
</dbReference>
<evidence type="ECO:0000313" key="2">
    <source>
        <dbReference type="Proteomes" id="UP000789525"/>
    </source>
</evidence>
<name>A0ACA9P5E2_9GLOM</name>